<protein>
    <submittedName>
        <fullName evidence="1">Uncharacterized protein</fullName>
    </submittedName>
</protein>
<name>A0A8H6DZG6_COCSA</name>
<organism evidence="1 2">
    <name type="scientific">Cochliobolus sativus</name>
    <name type="common">Common root rot and spot blotch fungus</name>
    <name type="synonym">Bipolaris sorokiniana</name>
    <dbReference type="NCBI Taxonomy" id="45130"/>
    <lineage>
        <taxon>Eukaryota</taxon>
        <taxon>Fungi</taxon>
        <taxon>Dikarya</taxon>
        <taxon>Ascomycota</taxon>
        <taxon>Pezizomycotina</taxon>
        <taxon>Dothideomycetes</taxon>
        <taxon>Pleosporomycetidae</taxon>
        <taxon>Pleosporales</taxon>
        <taxon>Pleosporineae</taxon>
        <taxon>Pleosporaceae</taxon>
        <taxon>Bipolaris</taxon>
    </lineage>
</organism>
<dbReference type="EMBL" id="WNKQ01000002">
    <property type="protein sequence ID" value="KAF5853293.1"/>
    <property type="molecule type" value="Genomic_DNA"/>
</dbReference>
<proteinExistence type="predicted"/>
<dbReference type="Proteomes" id="UP000624244">
    <property type="component" value="Unassembled WGS sequence"/>
</dbReference>
<evidence type="ECO:0000313" key="1">
    <source>
        <dbReference type="EMBL" id="KAF5853293.1"/>
    </source>
</evidence>
<comment type="caution">
    <text evidence="1">The sequence shown here is derived from an EMBL/GenBank/DDBJ whole genome shotgun (WGS) entry which is preliminary data.</text>
</comment>
<sequence>MSQDLQIAVYAHYYNPLYNNVHYTYHNLNLHCTYSYKSPVTSSGYVYFIPASASSPVSAYARQLKQRPIFASEYYLAMSKQHQATLTRPCTRAPIQENPDITSSSFDNYPPGRRVCARQPVDTAMSREQPYLAHPGTRIIATSPSRSTYL</sequence>
<gene>
    <name evidence="1" type="ORF">GGP41_001851</name>
</gene>
<reference evidence="1" key="1">
    <citation type="submission" date="2019-11" db="EMBL/GenBank/DDBJ databases">
        <title>Bipolaris sorokiniana Genome sequencing.</title>
        <authorList>
            <person name="Wang H."/>
        </authorList>
    </citation>
    <scope>NUCLEOTIDE SEQUENCE</scope>
</reference>
<accession>A0A8H6DZG6</accession>
<evidence type="ECO:0000313" key="2">
    <source>
        <dbReference type="Proteomes" id="UP000624244"/>
    </source>
</evidence>
<dbReference type="AlphaFoldDB" id="A0A8H6DZG6"/>